<evidence type="ECO:0000256" key="2">
    <source>
        <dbReference type="ARBA" id="ARBA00022723"/>
    </source>
</evidence>
<evidence type="ECO:0000256" key="5">
    <source>
        <dbReference type="SAM" id="MobiDB-lite"/>
    </source>
</evidence>
<dbReference type="Pfam" id="PF00037">
    <property type="entry name" value="Fer4"/>
    <property type="match status" value="1"/>
</dbReference>
<dbReference type="EMBL" id="NRSD01000016">
    <property type="protein sequence ID" value="MBK1645808.1"/>
    <property type="molecule type" value="Genomic_DNA"/>
</dbReference>
<keyword evidence="4" id="KW-0411">Iron-sulfur</keyword>
<organism evidence="7 8">
    <name type="scientific">Thiocapsa imhoffii</name>
    <dbReference type="NCBI Taxonomy" id="382777"/>
    <lineage>
        <taxon>Bacteria</taxon>
        <taxon>Pseudomonadati</taxon>
        <taxon>Pseudomonadota</taxon>
        <taxon>Gammaproteobacteria</taxon>
        <taxon>Chromatiales</taxon>
        <taxon>Chromatiaceae</taxon>
        <taxon>Thiocapsa</taxon>
    </lineage>
</organism>
<keyword evidence="1" id="KW-0004">4Fe-4S</keyword>
<dbReference type="AlphaFoldDB" id="A0A9X0WJQ2"/>
<dbReference type="Gene3D" id="3.30.70.20">
    <property type="match status" value="2"/>
</dbReference>
<evidence type="ECO:0000313" key="7">
    <source>
        <dbReference type="EMBL" id="MBK1645808.1"/>
    </source>
</evidence>
<evidence type="ECO:0000259" key="6">
    <source>
        <dbReference type="PROSITE" id="PS51379"/>
    </source>
</evidence>
<dbReference type="PANTHER" id="PTHR43687">
    <property type="entry name" value="ADENYLYLSULFATE REDUCTASE, BETA SUBUNIT"/>
    <property type="match status" value="1"/>
</dbReference>
<dbReference type="SUPFAM" id="SSF54862">
    <property type="entry name" value="4Fe-4S ferredoxins"/>
    <property type="match status" value="2"/>
</dbReference>
<dbReference type="InterPro" id="IPR017900">
    <property type="entry name" value="4Fe4S_Fe_S_CS"/>
</dbReference>
<name>A0A9X0WJQ2_9GAMM</name>
<dbReference type="InterPro" id="IPR050572">
    <property type="entry name" value="Fe-S_Ferredoxin"/>
</dbReference>
<dbReference type="InterPro" id="IPR017896">
    <property type="entry name" value="4Fe4S_Fe-S-bd"/>
</dbReference>
<keyword evidence="2" id="KW-0479">Metal-binding</keyword>
<protein>
    <recommendedName>
        <fullName evidence="6">4Fe-4S ferredoxin-type domain-containing protein</fullName>
    </recommendedName>
</protein>
<proteinExistence type="predicted"/>
<evidence type="ECO:0000313" key="8">
    <source>
        <dbReference type="Proteomes" id="UP001138802"/>
    </source>
</evidence>
<gene>
    <name evidence="7" type="ORF">CKO25_14325</name>
</gene>
<evidence type="ECO:0000256" key="4">
    <source>
        <dbReference type="ARBA" id="ARBA00023014"/>
    </source>
</evidence>
<dbReference type="GO" id="GO:0051539">
    <property type="term" value="F:4 iron, 4 sulfur cluster binding"/>
    <property type="evidence" value="ECO:0007669"/>
    <property type="project" value="UniProtKB-KW"/>
</dbReference>
<comment type="caution">
    <text evidence="7">The sequence shown here is derived from an EMBL/GenBank/DDBJ whole genome shotgun (WGS) entry which is preliminary data.</text>
</comment>
<sequence length="387" mass="40620">MNVHRPDRQPSRALGPTTRLAIHADACIPAQFPELTCRRCADACPTGALVATSEGPEVASGCVDCGRCTVACPTEALSMPGFEIAPTTSAIIAIDCWRVPAADTPSGAMRVPCLGGLSAATLTELTAEADGRAVAVLDRGYCARCPAGGREHSAPHPAVAVIDEVRRLLDDCGVAPSAGPCLIAMPLPAARMIEGMGEPLLESRVSRRALVTGQVPRTTQPAPAPHPTPAAQTSGLGRQRLLTALQRLSAAERPLPARLFPSLRASQDCADHRVCASACPSGALMAYADDRTRGLRFDAALCIACDLCVRLCPEQALTRDGPGEAKTARTPQRLTRHPMQTCPECGAEHSTAEPVCPACRRDRDFARSAFQTLFSHQSPASSGQARG</sequence>
<dbReference type="PROSITE" id="PS51379">
    <property type="entry name" value="4FE4S_FER_2"/>
    <property type="match status" value="2"/>
</dbReference>
<evidence type="ECO:0000256" key="3">
    <source>
        <dbReference type="ARBA" id="ARBA00023004"/>
    </source>
</evidence>
<dbReference type="GO" id="GO:0046872">
    <property type="term" value="F:metal ion binding"/>
    <property type="evidence" value="ECO:0007669"/>
    <property type="project" value="UniProtKB-KW"/>
</dbReference>
<evidence type="ECO:0000256" key="1">
    <source>
        <dbReference type="ARBA" id="ARBA00022485"/>
    </source>
</evidence>
<dbReference type="Proteomes" id="UP001138802">
    <property type="component" value="Unassembled WGS sequence"/>
</dbReference>
<feature type="domain" description="4Fe-4S ferredoxin-type" evidence="6">
    <location>
        <begin position="293"/>
        <end position="322"/>
    </location>
</feature>
<keyword evidence="8" id="KW-1185">Reference proteome</keyword>
<accession>A0A9X0WJQ2</accession>
<feature type="region of interest" description="Disordered" evidence="5">
    <location>
        <begin position="215"/>
        <end position="236"/>
    </location>
</feature>
<feature type="domain" description="4Fe-4S ferredoxin-type" evidence="6">
    <location>
        <begin position="54"/>
        <end position="82"/>
    </location>
</feature>
<reference evidence="7 8" key="1">
    <citation type="journal article" date="2020" name="Microorganisms">
        <title>Osmotic Adaptation and Compatible Solute Biosynthesis of Phototrophic Bacteria as Revealed from Genome Analyses.</title>
        <authorList>
            <person name="Imhoff J.F."/>
            <person name="Rahn T."/>
            <person name="Kunzel S."/>
            <person name="Keller A."/>
            <person name="Neulinger S.C."/>
        </authorList>
    </citation>
    <scope>NUCLEOTIDE SEQUENCE [LARGE SCALE GENOMIC DNA]</scope>
    <source>
        <strain evidence="7 8">DSM 21303</strain>
    </source>
</reference>
<dbReference type="PROSITE" id="PS00198">
    <property type="entry name" value="4FE4S_FER_1"/>
    <property type="match status" value="2"/>
</dbReference>
<keyword evidence="3" id="KW-0408">Iron</keyword>
<dbReference type="PANTHER" id="PTHR43687:SF1">
    <property type="entry name" value="FERREDOXIN III"/>
    <property type="match status" value="1"/>
</dbReference>